<accession>A0A0N1IQE3</accession>
<proteinExistence type="predicted"/>
<evidence type="ECO:0000256" key="1">
    <source>
        <dbReference type="SAM" id="MobiDB-lite"/>
    </source>
</evidence>
<dbReference type="Proteomes" id="UP000053268">
    <property type="component" value="Unassembled WGS sequence"/>
</dbReference>
<sequence>MQEGRINRYPSHIPRGPTLPVGLHGGGQHPIHLRRPLPMGRLARKTCWERQPTSQARAADPGVWFAGLAPYPDTNARAFPYPPPGDAPRRSSPLRPPGQPSRSVDPNRT</sequence>
<organism evidence="2 3">
    <name type="scientific">Papilio xuthus</name>
    <name type="common">Asian swallowtail butterfly</name>
    <dbReference type="NCBI Taxonomy" id="66420"/>
    <lineage>
        <taxon>Eukaryota</taxon>
        <taxon>Metazoa</taxon>
        <taxon>Ecdysozoa</taxon>
        <taxon>Arthropoda</taxon>
        <taxon>Hexapoda</taxon>
        <taxon>Insecta</taxon>
        <taxon>Pterygota</taxon>
        <taxon>Neoptera</taxon>
        <taxon>Endopterygota</taxon>
        <taxon>Lepidoptera</taxon>
        <taxon>Glossata</taxon>
        <taxon>Ditrysia</taxon>
        <taxon>Papilionoidea</taxon>
        <taxon>Papilionidae</taxon>
        <taxon>Papilioninae</taxon>
        <taxon>Papilio</taxon>
    </lineage>
</organism>
<protein>
    <submittedName>
        <fullName evidence="2">Uncharacterized protein</fullName>
    </submittedName>
</protein>
<evidence type="ECO:0000313" key="2">
    <source>
        <dbReference type="EMBL" id="KPJ20769.1"/>
    </source>
</evidence>
<feature type="region of interest" description="Disordered" evidence="1">
    <location>
        <begin position="1"/>
        <end position="36"/>
    </location>
</feature>
<evidence type="ECO:0000313" key="3">
    <source>
        <dbReference type="Proteomes" id="UP000053268"/>
    </source>
</evidence>
<feature type="compositionally biased region" description="Polar residues" evidence="1">
    <location>
        <begin position="100"/>
        <end position="109"/>
    </location>
</feature>
<feature type="region of interest" description="Disordered" evidence="1">
    <location>
        <begin position="74"/>
        <end position="109"/>
    </location>
</feature>
<reference evidence="2 3" key="1">
    <citation type="journal article" date="2015" name="Nat. Commun.">
        <title>Outbred genome sequencing and CRISPR/Cas9 gene editing in butterflies.</title>
        <authorList>
            <person name="Li X."/>
            <person name="Fan D."/>
            <person name="Zhang W."/>
            <person name="Liu G."/>
            <person name="Zhang L."/>
            <person name="Zhao L."/>
            <person name="Fang X."/>
            <person name="Chen L."/>
            <person name="Dong Y."/>
            <person name="Chen Y."/>
            <person name="Ding Y."/>
            <person name="Zhao R."/>
            <person name="Feng M."/>
            <person name="Zhu Y."/>
            <person name="Feng Y."/>
            <person name="Jiang X."/>
            <person name="Zhu D."/>
            <person name="Xiang H."/>
            <person name="Feng X."/>
            <person name="Li S."/>
            <person name="Wang J."/>
            <person name="Zhang G."/>
            <person name="Kronforst M.R."/>
            <person name="Wang W."/>
        </authorList>
    </citation>
    <scope>NUCLEOTIDE SEQUENCE [LARGE SCALE GENOMIC DNA]</scope>
    <source>
        <strain evidence="2">Ya'a_city_454_Px</strain>
        <tissue evidence="2">Whole body</tissue>
    </source>
</reference>
<keyword evidence="3" id="KW-1185">Reference proteome</keyword>
<comment type="caution">
    <text evidence="2">The sequence shown here is derived from an EMBL/GenBank/DDBJ whole genome shotgun (WGS) entry which is preliminary data.</text>
</comment>
<dbReference type="EMBL" id="LADI01013656">
    <property type="protein sequence ID" value="KPJ20769.1"/>
    <property type="molecule type" value="Genomic_DNA"/>
</dbReference>
<name>A0A0N1IQE3_PAPXU</name>
<dbReference type="AlphaFoldDB" id="A0A0N1IQE3"/>
<gene>
    <name evidence="2" type="ORF">RR46_00207</name>
</gene>